<organism evidence="10 11">
    <name type="scientific">Pseudaquabacterium rugosum</name>
    <dbReference type="NCBI Taxonomy" id="2984194"/>
    <lineage>
        <taxon>Bacteria</taxon>
        <taxon>Pseudomonadati</taxon>
        <taxon>Pseudomonadota</taxon>
        <taxon>Betaproteobacteria</taxon>
        <taxon>Burkholderiales</taxon>
        <taxon>Sphaerotilaceae</taxon>
        <taxon>Pseudaquabacterium</taxon>
    </lineage>
</organism>
<evidence type="ECO:0000256" key="5">
    <source>
        <dbReference type="ARBA" id="ARBA00022695"/>
    </source>
</evidence>
<dbReference type="Pfam" id="PF01128">
    <property type="entry name" value="IspD"/>
    <property type="match status" value="1"/>
</dbReference>
<dbReference type="InterPro" id="IPR050088">
    <property type="entry name" value="IspD/TarI_cytidylyltransf_bact"/>
</dbReference>
<dbReference type="Gene3D" id="3.10.180.10">
    <property type="entry name" value="2,3-Dihydroxybiphenyl 1,2-Dioxygenase, domain 1"/>
    <property type="match status" value="1"/>
</dbReference>
<proteinExistence type="inferred from homology"/>
<dbReference type="EC" id="2.7.7.60" evidence="7"/>
<dbReference type="PROSITE" id="PS01295">
    <property type="entry name" value="ISPD"/>
    <property type="match status" value="1"/>
</dbReference>
<dbReference type="InterPro" id="IPR029068">
    <property type="entry name" value="Glyas_Bleomycin-R_OHBP_Dase"/>
</dbReference>
<comment type="similarity">
    <text evidence="3 7">Belongs to the IspD/TarI cytidylyltransferase family. IspD subfamily.</text>
</comment>
<dbReference type="InterPro" id="IPR029044">
    <property type="entry name" value="Nucleotide-diphossugar_trans"/>
</dbReference>
<accession>A0ABU9B5Y1</accession>
<name>A0ABU9B5Y1_9BURK</name>
<keyword evidence="4 7" id="KW-0808">Transferase</keyword>
<feature type="domain" description="Glyoxalase/fosfomycin resistance/dioxygenase" evidence="9">
    <location>
        <begin position="288"/>
        <end position="398"/>
    </location>
</feature>
<gene>
    <name evidence="7 10" type="primary">ispD</name>
    <name evidence="10" type="ORF">AACH11_03160</name>
</gene>
<dbReference type="InterPro" id="IPR034683">
    <property type="entry name" value="IspD/TarI"/>
</dbReference>
<evidence type="ECO:0000313" key="11">
    <source>
        <dbReference type="Proteomes" id="UP001368500"/>
    </source>
</evidence>
<sequence length="406" mass="43506">MTPPNDRAADAAASDGPAPTALPLPTFPIGALPRCFALVPCAGSGSRSGSFVPKQYAPLGGDPLVAYTLDALAEVERIEATLVVLAPDDDVFDDELPGFQGERGWTARVGGASRAETVLNGLQVLRERGVQPHDWVLVHDAARCLVRPAWIERLIDACADDEVGGLLALPVPDTLKAGDADLPPPVAGGAPAPAGEVRVARTVARDRMWAAQTPQMFRLGLLEPALRRALAADPAGVTDEASAVEAAGHAPRLVRGEAENLKVTYREDFAFAERLLATSRRAAELRPVLPVADLALAELFYTDMGFQKEFSRGGIAGFKLGQTQILLRAVDAAATPTALGGEPLTIHLTLGDLDRFWTRIDREGLAQRYVVACEPPVLRAWGLKEMLLHDPSGNRWRISERLRLPE</sequence>
<comment type="pathway">
    <text evidence="2 7">Isoprenoid biosynthesis; isopentenyl diphosphate biosynthesis via DXP pathway; isopentenyl diphosphate from 1-deoxy-D-xylulose 5-phosphate: step 2/6.</text>
</comment>
<keyword evidence="11" id="KW-1185">Reference proteome</keyword>
<dbReference type="CDD" id="cd02516">
    <property type="entry name" value="CDP-ME_synthetase"/>
    <property type="match status" value="1"/>
</dbReference>
<evidence type="ECO:0000256" key="1">
    <source>
        <dbReference type="ARBA" id="ARBA00001282"/>
    </source>
</evidence>
<evidence type="ECO:0000256" key="3">
    <source>
        <dbReference type="ARBA" id="ARBA00009789"/>
    </source>
</evidence>
<comment type="function">
    <text evidence="7">Catalyzes the formation of 4-diphosphocytidyl-2-C-methyl-D-erythritol from CTP and 2-C-methyl-D-erythritol 4-phosphate (MEP).</text>
</comment>
<feature type="site" description="Transition state stabilizer" evidence="7">
    <location>
        <position position="47"/>
    </location>
</feature>
<evidence type="ECO:0000256" key="2">
    <source>
        <dbReference type="ARBA" id="ARBA00004787"/>
    </source>
</evidence>
<dbReference type="InterPro" id="IPR001228">
    <property type="entry name" value="IspD"/>
</dbReference>
<dbReference type="GO" id="GO:0050518">
    <property type="term" value="F:2-C-methyl-D-erythritol 4-phosphate cytidylyltransferase activity"/>
    <property type="evidence" value="ECO:0007669"/>
    <property type="project" value="UniProtKB-EC"/>
</dbReference>
<keyword evidence="6 7" id="KW-0414">Isoprene biosynthesis</keyword>
<dbReference type="Proteomes" id="UP001368500">
    <property type="component" value="Unassembled WGS sequence"/>
</dbReference>
<evidence type="ECO:0000313" key="10">
    <source>
        <dbReference type="EMBL" id="MEK8024963.1"/>
    </source>
</evidence>
<feature type="site" description="Positions MEP for the nucleophilic attack" evidence="7">
    <location>
        <position position="262"/>
    </location>
</feature>
<dbReference type="PANTHER" id="PTHR32125:SF4">
    <property type="entry name" value="2-C-METHYL-D-ERYTHRITOL 4-PHOSPHATE CYTIDYLYLTRANSFERASE, CHLOROPLASTIC"/>
    <property type="match status" value="1"/>
</dbReference>
<dbReference type="HAMAP" id="MF_00108">
    <property type="entry name" value="IspD"/>
    <property type="match status" value="1"/>
</dbReference>
<dbReference type="SUPFAM" id="SSF54593">
    <property type="entry name" value="Glyoxalase/Bleomycin resistance protein/Dihydroxybiphenyl dioxygenase"/>
    <property type="match status" value="1"/>
</dbReference>
<evidence type="ECO:0000256" key="6">
    <source>
        <dbReference type="ARBA" id="ARBA00023229"/>
    </source>
</evidence>
<evidence type="ECO:0000256" key="8">
    <source>
        <dbReference type="SAM" id="MobiDB-lite"/>
    </source>
</evidence>
<comment type="catalytic activity">
    <reaction evidence="1 7">
        <text>2-C-methyl-D-erythritol 4-phosphate + CTP + H(+) = 4-CDP-2-C-methyl-D-erythritol + diphosphate</text>
        <dbReference type="Rhea" id="RHEA:13429"/>
        <dbReference type="ChEBI" id="CHEBI:15378"/>
        <dbReference type="ChEBI" id="CHEBI:33019"/>
        <dbReference type="ChEBI" id="CHEBI:37563"/>
        <dbReference type="ChEBI" id="CHEBI:57823"/>
        <dbReference type="ChEBI" id="CHEBI:58262"/>
        <dbReference type="EC" id="2.7.7.60"/>
    </reaction>
</comment>
<feature type="region of interest" description="Disordered" evidence="8">
    <location>
        <begin position="1"/>
        <end position="20"/>
    </location>
</feature>
<dbReference type="SUPFAM" id="SSF53448">
    <property type="entry name" value="Nucleotide-diphospho-sugar transferases"/>
    <property type="match status" value="1"/>
</dbReference>
<reference evidence="10 11" key="1">
    <citation type="submission" date="2024-04" db="EMBL/GenBank/DDBJ databases">
        <title>Novel species of the genus Ideonella isolated from streams.</title>
        <authorList>
            <person name="Lu H."/>
        </authorList>
    </citation>
    <scope>NUCLEOTIDE SEQUENCE [LARGE SCALE GENOMIC DNA]</scope>
    <source>
        <strain evidence="10 11">BYS139W</strain>
    </source>
</reference>
<dbReference type="PANTHER" id="PTHR32125">
    <property type="entry name" value="2-C-METHYL-D-ERYTHRITOL 4-PHOSPHATE CYTIDYLYLTRANSFERASE, CHLOROPLASTIC"/>
    <property type="match status" value="1"/>
</dbReference>
<dbReference type="InterPro" id="IPR018294">
    <property type="entry name" value="ISPD_synthase_CS"/>
</dbReference>
<keyword evidence="5 7" id="KW-0548">Nucleotidyltransferase</keyword>
<evidence type="ECO:0000256" key="4">
    <source>
        <dbReference type="ARBA" id="ARBA00022679"/>
    </source>
</evidence>
<evidence type="ECO:0000256" key="7">
    <source>
        <dbReference type="HAMAP-Rule" id="MF_00108"/>
    </source>
</evidence>
<feature type="site" description="Positions MEP for the nucleophilic attack" evidence="7">
    <location>
        <position position="205"/>
    </location>
</feature>
<comment type="caution">
    <text evidence="10">The sequence shown here is derived from an EMBL/GenBank/DDBJ whole genome shotgun (WGS) entry which is preliminary data.</text>
</comment>
<feature type="site" description="Transition state stabilizer" evidence="7">
    <location>
        <position position="54"/>
    </location>
</feature>
<feature type="compositionally biased region" description="Low complexity" evidence="8">
    <location>
        <begin position="1"/>
        <end position="19"/>
    </location>
</feature>
<dbReference type="InterPro" id="IPR004360">
    <property type="entry name" value="Glyas_Fos-R_dOase_dom"/>
</dbReference>
<evidence type="ECO:0000259" key="9">
    <source>
        <dbReference type="Pfam" id="PF00903"/>
    </source>
</evidence>
<dbReference type="RefSeq" id="WP_341372748.1">
    <property type="nucleotide sequence ID" value="NZ_JBBUTF010000003.1"/>
</dbReference>
<protein>
    <recommendedName>
        <fullName evidence="7">2-C-methyl-D-erythritol 4-phosphate cytidylyltransferase</fullName>
        <ecNumber evidence="7">2.7.7.60</ecNumber>
    </recommendedName>
    <alternativeName>
        <fullName evidence="7">4-diphosphocytidyl-2C-methyl-D-erythritol synthase</fullName>
    </alternativeName>
    <alternativeName>
        <fullName evidence="7">MEP cytidylyltransferase</fullName>
        <shortName evidence="7">MCT</shortName>
    </alternativeName>
</protein>
<dbReference type="NCBIfam" id="TIGR00453">
    <property type="entry name" value="ispD"/>
    <property type="match status" value="1"/>
</dbReference>
<dbReference type="Pfam" id="PF00903">
    <property type="entry name" value="Glyoxalase"/>
    <property type="match status" value="1"/>
</dbReference>
<dbReference type="EMBL" id="JBBUTF010000003">
    <property type="protein sequence ID" value="MEK8024963.1"/>
    <property type="molecule type" value="Genomic_DNA"/>
</dbReference>
<dbReference type="Gene3D" id="3.90.550.10">
    <property type="entry name" value="Spore Coat Polysaccharide Biosynthesis Protein SpsA, Chain A"/>
    <property type="match status" value="1"/>
</dbReference>